<dbReference type="PANTHER" id="PTHR20859:SF5">
    <property type="entry name" value="INTERFERON GAMMA RECEPTOR 1"/>
    <property type="match status" value="1"/>
</dbReference>
<evidence type="ECO:0000259" key="6">
    <source>
        <dbReference type="Pfam" id="PF07140"/>
    </source>
</evidence>
<dbReference type="InterPro" id="IPR013783">
    <property type="entry name" value="Ig-like_fold"/>
</dbReference>
<dbReference type="PANTHER" id="PTHR20859">
    <property type="entry name" value="INTERFERON/INTERLEUKIN RECEPTOR"/>
    <property type="match status" value="1"/>
</dbReference>
<evidence type="ECO:0000256" key="1">
    <source>
        <dbReference type="ARBA" id="ARBA00005399"/>
    </source>
</evidence>
<evidence type="ECO:0000256" key="4">
    <source>
        <dbReference type="SAM" id="SignalP"/>
    </source>
</evidence>
<keyword evidence="3" id="KW-1133">Transmembrane helix</keyword>
<dbReference type="InterPro" id="IPR050650">
    <property type="entry name" value="Type-II_Cytokine-TF_Rcpt"/>
</dbReference>
<proteinExistence type="inferred from homology"/>
<accession>A0A673SUV8</accession>
<dbReference type="FunFam" id="2.60.40.10:FF:001425">
    <property type="entry name" value="Interferon gamma receptor 1"/>
    <property type="match status" value="1"/>
</dbReference>
<dbReference type="Pfam" id="PF01108">
    <property type="entry name" value="Tissue_fac"/>
    <property type="match status" value="1"/>
</dbReference>
<feature type="region of interest" description="Disordered" evidence="2">
    <location>
        <begin position="335"/>
        <end position="423"/>
    </location>
</feature>
<keyword evidence="8" id="KW-1185">Reference proteome</keyword>
<evidence type="ECO:0000259" key="5">
    <source>
        <dbReference type="Pfam" id="PF01108"/>
    </source>
</evidence>
<reference evidence="7" key="3">
    <citation type="submission" date="2025-09" db="UniProtKB">
        <authorList>
            <consortium name="Ensembl"/>
        </authorList>
    </citation>
    <scope>IDENTIFICATION</scope>
</reference>
<dbReference type="GO" id="GO:0004896">
    <property type="term" value="F:cytokine receptor activity"/>
    <property type="evidence" value="ECO:0007669"/>
    <property type="project" value="InterPro"/>
</dbReference>
<dbReference type="InterPro" id="IPR021126">
    <property type="entry name" value="IFN_gamma_rc_D2_pox/mammal"/>
</dbReference>
<dbReference type="GO" id="GO:0019955">
    <property type="term" value="F:cytokine binding"/>
    <property type="evidence" value="ECO:0007669"/>
    <property type="project" value="InterPro"/>
</dbReference>
<dbReference type="Pfam" id="PF20634">
    <property type="entry name" value="IFNGR1_transm"/>
    <property type="match status" value="1"/>
</dbReference>
<evidence type="ECO:0008006" key="9">
    <source>
        <dbReference type="Google" id="ProtNLM"/>
    </source>
</evidence>
<feature type="chain" id="PRO_5025416077" description="Interferon gamma receptor 1" evidence="4">
    <location>
        <begin position="25"/>
        <end position="455"/>
    </location>
</feature>
<keyword evidence="4" id="KW-0732">Signal</keyword>
<dbReference type="GO" id="GO:0005886">
    <property type="term" value="C:plasma membrane"/>
    <property type="evidence" value="ECO:0007669"/>
    <property type="project" value="TreeGrafter"/>
</dbReference>
<feature type="compositionally biased region" description="Low complexity" evidence="2">
    <location>
        <begin position="387"/>
        <end position="398"/>
    </location>
</feature>
<dbReference type="Ensembl" id="ENSSSUT00005001200.1">
    <property type="protein sequence ID" value="ENSSSUP00005001010.1"/>
    <property type="gene ID" value="ENSSSUG00005000701.1"/>
</dbReference>
<dbReference type="InterPro" id="IPR008355">
    <property type="entry name" value="Interferon_gamma_rcpt_asu"/>
</dbReference>
<dbReference type="InterPro" id="IPR003961">
    <property type="entry name" value="FN3_dom"/>
</dbReference>
<gene>
    <name evidence="7" type="primary">IFNGR1</name>
</gene>
<dbReference type="InterPro" id="IPR036116">
    <property type="entry name" value="FN3_sf"/>
</dbReference>
<dbReference type="PRINTS" id="PR01777">
    <property type="entry name" value="INTERFERONGR"/>
</dbReference>
<evidence type="ECO:0000313" key="7">
    <source>
        <dbReference type="Ensembl" id="ENSSSUP00005001010.1"/>
    </source>
</evidence>
<reference evidence="7" key="2">
    <citation type="submission" date="2025-08" db="UniProtKB">
        <authorList>
            <consortium name="Ensembl"/>
        </authorList>
    </citation>
    <scope>IDENTIFICATION</scope>
</reference>
<dbReference type="Proteomes" id="UP000472268">
    <property type="component" value="Chromosome 7"/>
</dbReference>
<evidence type="ECO:0000313" key="8">
    <source>
        <dbReference type="Proteomes" id="UP000472268"/>
    </source>
</evidence>
<feature type="transmembrane region" description="Helical" evidence="3">
    <location>
        <begin position="228"/>
        <end position="250"/>
    </location>
</feature>
<feature type="signal peptide" evidence="4">
    <location>
        <begin position="1"/>
        <end position="24"/>
    </location>
</feature>
<dbReference type="GO" id="GO:0060333">
    <property type="term" value="P:type II interferon-mediated signaling pathway"/>
    <property type="evidence" value="ECO:0007669"/>
    <property type="project" value="InterPro"/>
</dbReference>
<keyword evidence="3" id="KW-0812">Transmembrane</keyword>
<name>A0A673SUV8_SURSU</name>
<dbReference type="SUPFAM" id="SSF49265">
    <property type="entry name" value="Fibronectin type III"/>
    <property type="match status" value="2"/>
</dbReference>
<comment type="similarity">
    <text evidence="1">Belongs to the type II cytokine receptor family.</text>
</comment>
<dbReference type="Gene3D" id="2.60.40.10">
    <property type="entry name" value="Immunoglobulins"/>
    <property type="match status" value="2"/>
</dbReference>
<organism evidence="7 8">
    <name type="scientific">Suricata suricatta</name>
    <name type="common">Meerkat</name>
    <dbReference type="NCBI Taxonomy" id="37032"/>
    <lineage>
        <taxon>Eukaryota</taxon>
        <taxon>Metazoa</taxon>
        <taxon>Chordata</taxon>
        <taxon>Craniata</taxon>
        <taxon>Vertebrata</taxon>
        <taxon>Euteleostomi</taxon>
        <taxon>Mammalia</taxon>
        <taxon>Eutheria</taxon>
        <taxon>Laurasiatheria</taxon>
        <taxon>Carnivora</taxon>
        <taxon>Feliformia</taxon>
        <taxon>Herpestidae</taxon>
        <taxon>Suricata</taxon>
    </lineage>
</organism>
<keyword evidence="3" id="KW-0472">Membrane</keyword>
<feature type="compositionally biased region" description="Polar residues" evidence="2">
    <location>
        <begin position="353"/>
        <end position="382"/>
    </location>
</feature>
<feature type="domain" description="Interferon gamma receptor D2" evidence="6">
    <location>
        <begin position="172"/>
        <end position="222"/>
    </location>
</feature>
<dbReference type="AlphaFoldDB" id="A0A673SUV8"/>
<feature type="domain" description="Fibronectin type-III" evidence="5">
    <location>
        <begin position="8"/>
        <end position="102"/>
    </location>
</feature>
<protein>
    <recommendedName>
        <fullName evidence="9">Interferon gamma receptor 1</fullName>
    </recommendedName>
</protein>
<reference evidence="7 8" key="1">
    <citation type="submission" date="2019-05" db="EMBL/GenBank/DDBJ databases">
        <title>A Chromosome-scale Meerkat (S. suricatta) Genome Assembly.</title>
        <authorList>
            <person name="Dudchenko O."/>
            <person name="Lieberman Aiden E."/>
            <person name="Tung J."/>
            <person name="Barreiro L.B."/>
            <person name="Clutton-Brock T.H."/>
        </authorList>
    </citation>
    <scope>NUCLEOTIDE SEQUENCE [LARGE SCALE GENOMIC DNA]</scope>
</reference>
<evidence type="ECO:0000256" key="2">
    <source>
        <dbReference type="SAM" id="MobiDB-lite"/>
    </source>
</evidence>
<dbReference type="Pfam" id="PF07140">
    <property type="entry name" value="IFNGR1_D2"/>
    <property type="match status" value="1"/>
</dbReference>
<sequence length="455" mass="50352">MRFSNVNVCFLQLPILLFESLTVPKPTNIQIKAYNFNTVLSWDYPTMSETPLFIVQVMNYEDAEWIDACNTSQHYCNIFSTISDPSISLWARIKARLGQKESDDAMSEEFILCRHGDTCSVCSRHQQVPVIGTDKPLVTRNEEKGGPGSRNKRSYAFSLLWFVPIQSSYISDVEEDNCNETQCHLIVPVSSLNSEYCASAEGSSEIWGVSTNPSREVCVTAFDGKHSVWISVVAAVLLSVVLIVVLVCCYTKKINPFKRQSIMLPKSLLSVVKNASSSETKSESKCVSPITYQPIVSENEKMVWEEHLSPATISDTPPEDNLEKMEHHETLQLVTPEGEISDKAPDSPLTPVLTENSVHSDSNQSETCVVTLSSCHSRNGSDSGVVDSQSLSDSELPPSSKPEPKTEGQESVMPRNTTTSFGYDKPHVLVDLLVDEGGKESLIGYRLTADSKEFS</sequence>
<dbReference type="OMA" id="NIMLPKS"/>
<evidence type="ECO:0000256" key="3">
    <source>
        <dbReference type="SAM" id="Phobius"/>
    </source>
</evidence>